<proteinExistence type="predicted"/>
<evidence type="ECO:0000313" key="1">
    <source>
        <dbReference type="EMBL" id="ADB58676.1"/>
    </source>
</evidence>
<sequence length="165" mass="19538">MKVTIEIPPDIEEKLLKKCEEKGVSPSQFILALLEWYFLKRYQAKPLEISELVAYAKKIGSERVKYCKYSDGKFCMLESLDDVFEEKAPEPLNIYKCLFCPNYVDKRRERRRESLKIDEDMINVAKLAARFVVELYGDKLGYRPQLKVEDDKEDIEKVKKLIEDW</sequence>
<name>D2REY2_ARCPA</name>
<protein>
    <submittedName>
        <fullName evidence="1">Uncharacterized protein</fullName>
    </submittedName>
</protein>
<dbReference type="eggNOG" id="arCOG10232">
    <property type="taxonomic scope" value="Archaea"/>
</dbReference>
<evidence type="ECO:0000313" key="2">
    <source>
        <dbReference type="Proteomes" id="UP000001901"/>
    </source>
</evidence>
<dbReference type="STRING" id="572546.Arcpr_1630"/>
<organism evidence="1 2">
    <name type="scientific">Archaeoglobus profundus (strain DSM 5631 / JCM 9629 / NBRC 100127 / Av18)</name>
    <dbReference type="NCBI Taxonomy" id="572546"/>
    <lineage>
        <taxon>Archaea</taxon>
        <taxon>Methanobacteriati</taxon>
        <taxon>Methanobacteriota</taxon>
        <taxon>Archaeoglobi</taxon>
        <taxon>Archaeoglobales</taxon>
        <taxon>Archaeoglobaceae</taxon>
        <taxon>Archaeoglobus</taxon>
    </lineage>
</organism>
<accession>D2REY2</accession>
<dbReference type="EMBL" id="CP001857">
    <property type="protein sequence ID" value="ADB58676.1"/>
    <property type="molecule type" value="Genomic_DNA"/>
</dbReference>
<dbReference type="Proteomes" id="UP000001901">
    <property type="component" value="Chromosome"/>
</dbReference>
<dbReference type="HOGENOM" id="CLU_1567053_0_0_2"/>
<dbReference type="RefSeq" id="WP_012941012.1">
    <property type="nucleotide sequence ID" value="NC_013741.1"/>
</dbReference>
<dbReference type="GeneID" id="8740323"/>
<keyword evidence="2" id="KW-1185">Reference proteome</keyword>
<gene>
    <name evidence="1" type="ordered locus">Arcpr_1630</name>
</gene>
<dbReference type="AlphaFoldDB" id="D2REY2"/>
<reference evidence="1 2" key="1">
    <citation type="journal article" date="2010" name="Stand. Genomic Sci.">
        <title>Complete genome sequence of Archaeoglobus profundus type strain (AV18).</title>
        <authorList>
            <person name="von Jan M."/>
            <person name="Lapidus A."/>
            <person name="Del Rio T.G."/>
            <person name="Copeland A."/>
            <person name="Tice H."/>
            <person name="Cheng J.F."/>
            <person name="Lucas S."/>
            <person name="Chen F."/>
            <person name="Nolan M."/>
            <person name="Goodwin L."/>
            <person name="Han C."/>
            <person name="Pitluck S."/>
            <person name="Liolios K."/>
            <person name="Ivanova N."/>
            <person name="Mavromatis K."/>
            <person name="Ovchinnikova G."/>
            <person name="Chertkov O."/>
            <person name="Pati A."/>
            <person name="Chen A."/>
            <person name="Palaniappan K."/>
            <person name="Land M."/>
            <person name="Hauser L."/>
            <person name="Chang Y.J."/>
            <person name="Jeffries C.D."/>
            <person name="Saunders E."/>
            <person name="Brettin T."/>
            <person name="Detter J.C."/>
            <person name="Chain P."/>
            <person name="Eichinger K."/>
            <person name="Huber H."/>
            <person name="Spring S."/>
            <person name="Rohde M."/>
            <person name="Goker M."/>
            <person name="Wirth R."/>
            <person name="Woyke T."/>
            <person name="Bristow J."/>
            <person name="Eisen J.A."/>
            <person name="Markowitz V."/>
            <person name="Hugenholtz P."/>
            <person name="Kyrpides N.C."/>
            <person name="Klenk H.P."/>
        </authorList>
    </citation>
    <scope>NUCLEOTIDE SEQUENCE [LARGE SCALE GENOMIC DNA]</scope>
    <source>
        <strain evidence="2">DSM 5631 / JCM 9629 / NBRC 100127 / Av18</strain>
    </source>
</reference>
<dbReference type="OrthoDB" id="50318at2157"/>
<dbReference type="PaxDb" id="572546-Arcpr_1630"/>
<dbReference type="KEGG" id="apo:Arcpr_1630"/>